<dbReference type="SUPFAM" id="SSF52172">
    <property type="entry name" value="CheY-like"/>
    <property type="match status" value="1"/>
</dbReference>
<dbReference type="Proteomes" id="UP001163981">
    <property type="component" value="Chromosome"/>
</dbReference>
<dbReference type="SMART" id="SM00448">
    <property type="entry name" value="REC"/>
    <property type="match status" value="1"/>
</dbReference>
<sequence>MKNPKQYIIVDDDRTNNLICEYAVRAYDPGAVVMSFTDPYLALAHLKRELEAQEQVPRVLFVDVNMPVMSGWEFLAELEKLDKGITEKFSINILSSSTEDFNEEREQFPYVHDFLSKPLSKSALEELQP</sequence>
<feature type="modified residue" description="4-aspartylphosphate" evidence="2">
    <location>
        <position position="63"/>
    </location>
</feature>
<reference evidence="4" key="1">
    <citation type="submission" date="2021-02" db="EMBL/GenBank/DDBJ databases">
        <title>Salinimicrobium sp. nov. isolated from seawater in Tongyeong, Republic of Korea.</title>
        <authorList>
            <person name="Lee S.-J."/>
        </authorList>
    </citation>
    <scope>NUCLEOTIDE SEQUENCE</scope>
    <source>
        <strain evidence="4">HN-2-9-2</strain>
    </source>
</reference>
<dbReference type="PANTHER" id="PTHR44591:SF3">
    <property type="entry name" value="RESPONSE REGULATORY DOMAIN-CONTAINING PROTEIN"/>
    <property type="match status" value="1"/>
</dbReference>
<evidence type="ECO:0000256" key="2">
    <source>
        <dbReference type="PROSITE-ProRule" id="PRU00169"/>
    </source>
</evidence>
<dbReference type="Pfam" id="PF00072">
    <property type="entry name" value="Response_reg"/>
    <property type="match status" value="1"/>
</dbReference>
<dbReference type="InterPro" id="IPR011006">
    <property type="entry name" value="CheY-like_superfamily"/>
</dbReference>
<dbReference type="PROSITE" id="PS50110">
    <property type="entry name" value="RESPONSE_REGULATORY"/>
    <property type="match status" value="1"/>
</dbReference>
<evidence type="ECO:0000313" key="4">
    <source>
        <dbReference type="EMBL" id="UZH55316.1"/>
    </source>
</evidence>
<keyword evidence="5" id="KW-1185">Reference proteome</keyword>
<name>A0ABY6NRN7_9FLAO</name>
<evidence type="ECO:0000259" key="3">
    <source>
        <dbReference type="PROSITE" id="PS50110"/>
    </source>
</evidence>
<protein>
    <submittedName>
        <fullName evidence="4">Response regulator</fullName>
    </submittedName>
</protein>
<evidence type="ECO:0000256" key="1">
    <source>
        <dbReference type="ARBA" id="ARBA00022553"/>
    </source>
</evidence>
<dbReference type="InterPro" id="IPR050595">
    <property type="entry name" value="Bact_response_regulator"/>
</dbReference>
<dbReference type="Gene3D" id="3.40.50.2300">
    <property type="match status" value="1"/>
</dbReference>
<proteinExistence type="predicted"/>
<feature type="domain" description="Response regulatory" evidence="3">
    <location>
        <begin position="6"/>
        <end position="129"/>
    </location>
</feature>
<evidence type="ECO:0000313" key="5">
    <source>
        <dbReference type="Proteomes" id="UP001163981"/>
    </source>
</evidence>
<gene>
    <name evidence="4" type="ORF">JRG66_15435</name>
</gene>
<accession>A0ABY6NRN7</accession>
<dbReference type="PANTHER" id="PTHR44591">
    <property type="entry name" value="STRESS RESPONSE REGULATOR PROTEIN 1"/>
    <property type="match status" value="1"/>
</dbReference>
<dbReference type="InterPro" id="IPR001789">
    <property type="entry name" value="Sig_transdc_resp-reg_receiver"/>
</dbReference>
<dbReference type="RefSeq" id="WP_265163670.1">
    <property type="nucleotide sequence ID" value="NZ_CP069620.1"/>
</dbReference>
<organism evidence="4 5">
    <name type="scientific">Salinimicrobium tongyeongense</name>
    <dbReference type="NCBI Taxonomy" id="2809707"/>
    <lineage>
        <taxon>Bacteria</taxon>
        <taxon>Pseudomonadati</taxon>
        <taxon>Bacteroidota</taxon>
        <taxon>Flavobacteriia</taxon>
        <taxon>Flavobacteriales</taxon>
        <taxon>Flavobacteriaceae</taxon>
        <taxon>Salinimicrobium</taxon>
    </lineage>
</organism>
<keyword evidence="1 2" id="KW-0597">Phosphoprotein</keyword>
<dbReference type="EMBL" id="CP069620">
    <property type="protein sequence ID" value="UZH55316.1"/>
    <property type="molecule type" value="Genomic_DNA"/>
</dbReference>